<dbReference type="InParanoid" id="A0A0C3AZL5"/>
<reference evidence="7" key="2">
    <citation type="submission" date="2015-01" db="EMBL/GenBank/DDBJ databases">
        <title>Evolutionary Origins and Diversification of the Mycorrhizal Mutualists.</title>
        <authorList>
            <consortium name="DOE Joint Genome Institute"/>
            <consortium name="Mycorrhizal Genomics Consortium"/>
            <person name="Kohler A."/>
            <person name="Kuo A."/>
            <person name="Nagy L.G."/>
            <person name="Floudas D."/>
            <person name="Copeland A."/>
            <person name="Barry K.W."/>
            <person name="Cichocki N."/>
            <person name="Veneault-Fourrey C."/>
            <person name="LaButti K."/>
            <person name="Lindquist E.A."/>
            <person name="Lipzen A."/>
            <person name="Lundell T."/>
            <person name="Morin E."/>
            <person name="Murat C."/>
            <person name="Riley R."/>
            <person name="Ohm R."/>
            <person name="Sun H."/>
            <person name="Tunlid A."/>
            <person name="Henrissat B."/>
            <person name="Grigoriev I.V."/>
            <person name="Hibbett D.S."/>
            <person name="Martin F."/>
        </authorList>
    </citation>
    <scope>NUCLEOTIDE SEQUENCE [LARGE SCALE GENOMIC DNA]</scope>
    <source>
        <strain evidence="7">Foug A</strain>
    </source>
</reference>
<organism evidence="6 7">
    <name type="scientific">Scleroderma citrinum Foug A</name>
    <dbReference type="NCBI Taxonomy" id="1036808"/>
    <lineage>
        <taxon>Eukaryota</taxon>
        <taxon>Fungi</taxon>
        <taxon>Dikarya</taxon>
        <taxon>Basidiomycota</taxon>
        <taxon>Agaricomycotina</taxon>
        <taxon>Agaricomycetes</taxon>
        <taxon>Agaricomycetidae</taxon>
        <taxon>Boletales</taxon>
        <taxon>Sclerodermatineae</taxon>
        <taxon>Sclerodermataceae</taxon>
        <taxon>Scleroderma</taxon>
    </lineage>
</organism>
<dbReference type="HOGENOM" id="CLU_008849_0_0_1"/>
<keyword evidence="1 3" id="KW-0853">WD repeat</keyword>
<reference evidence="6 7" key="1">
    <citation type="submission" date="2014-04" db="EMBL/GenBank/DDBJ databases">
        <authorList>
            <consortium name="DOE Joint Genome Institute"/>
            <person name="Kuo A."/>
            <person name="Kohler A."/>
            <person name="Nagy L.G."/>
            <person name="Floudas D."/>
            <person name="Copeland A."/>
            <person name="Barry K.W."/>
            <person name="Cichocki N."/>
            <person name="Veneault-Fourrey C."/>
            <person name="LaButti K."/>
            <person name="Lindquist E.A."/>
            <person name="Lipzen A."/>
            <person name="Lundell T."/>
            <person name="Morin E."/>
            <person name="Murat C."/>
            <person name="Sun H."/>
            <person name="Tunlid A."/>
            <person name="Henrissat B."/>
            <person name="Grigoriev I.V."/>
            <person name="Hibbett D.S."/>
            <person name="Martin F."/>
            <person name="Nordberg H.P."/>
            <person name="Cantor M.N."/>
            <person name="Hua S.X."/>
        </authorList>
    </citation>
    <scope>NUCLEOTIDE SEQUENCE [LARGE SCALE GENOMIC DNA]</scope>
    <source>
        <strain evidence="6 7">Foug A</strain>
    </source>
</reference>
<dbReference type="PANTHER" id="PTHR22838">
    <property type="entry name" value="WD REPEAT PROTEIN 26-RELATED"/>
    <property type="match status" value="1"/>
</dbReference>
<feature type="compositionally biased region" description="Polar residues" evidence="4">
    <location>
        <begin position="657"/>
        <end position="680"/>
    </location>
</feature>
<gene>
    <name evidence="6" type="ORF">SCLCIDRAFT_149636</name>
</gene>
<dbReference type="PANTHER" id="PTHR22838:SF0">
    <property type="entry name" value="WD REPEAT-CONTAINING PROTEIN 26"/>
    <property type="match status" value="1"/>
</dbReference>
<dbReference type="SUPFAM" id="SSF50978">
    <property type="entry name" value="WD40 repeat-like"/>
    <property type="match status" value="1"/>
</dbReference>
<feature type="transmembrane region" description="Helical" evidence="5">
    <location>
        <begin position="511"/>
        <end position="530"/>
    </location>
</feature>
<evidence type="ECO:0000256" key="3">
    <source>
        <dbReference type="PROSITE-ProRule" id="PRU00221"/>
    </source>
</evidence>
<evidence type="ECO:0000256" key="2">
    <source>
        <dbReference type="ARBA" id="ARBA00022737"/>
    </source>
</evidence>
<name>A0A0C3AZL5_9AGAM</name>
<protein>
    <submittedName>
        <fullName evidence="6">Uncharacterized protein</fullName>
    </submittedName>
</protein>
<feature type="transmembrane region" description="Helical" evidence="5">
    <location>
        <begin position="434"/>
        <end position="458"/>
    </location>
</feature>
<dbReference type="Gene3D" id="2.130.10.10">
    <property type="entry name" value="YVTN repeat-like/Quinoprotein amine dehydrogenase"/>
    <property type="match status" value="2"/>
</dbReference>
<accession>A0A0C3AZL5</accession>
<feature type="repeat" description="WD" evidence="3">
    <location>
        <begin position="735"/>
        <end position="768"/>
    </location>
</feature>
<dbReference type="SMART" id="SM00320">
    <property type="entry name" value="WD40"/>
    <property type="match status" value="4"/>
</dbReference>
<dbReference type="OrthoDB" id="972532at2759"/>
<dbReference type="PROSITE" id="PS50082">
    <property type="entry name" value="WD_REPEATS_2"/>
    <property type="match status" value="1"/>
</dbReference>
<dbReference type="InterPro" id="IPR036322">
    <property type="entry name" value="WD40_repeat_dom_sf"/>
</dbReference>
<keyword evidence="2" id="KW-0677">Repeat</keyword>
<feature type="region of interest" description="Disordered" evidence="4">
    <location>
        <begin position="657"/>
        <end position="695"/>
    </location>
</feature>
<proteinExistence type="predicted"/>
<feature type="transmembrane region" description="Helical" evidence="5">
    <location>
        <begin position="360"/>
        <end position="386"/>
    </location>
</feature>
<evidence type="ECO:0000256" key="1">
    <source>
        <dbReference type="ARBA" id="ARBA00022574"/>
    </source>
</evidence>
<feature type="transmembrane region" description="Helical" evidence="5">
    <location>
        <begin position="407"/>
        <end position="428"/>
    </location>
</feature>
<evidence type="ECO:0000256" key="5">
    <source>
        <dbReference type="SAM" id="Phobius"/>
    </source>
</evidence>
<dbReference type="Proteomes" id="UP000053989">
    <property type="component" value="Unassembled WGS sequence"/>
</dbReference>
<dbReference type="Pfam" id="PF00400">
    <property type="entry name" value="WD40"/>
    <property type="match status" value="3"/>
</dbReference>
<sequence>MYRNAGIQYNSRLNNQSAEQRLPHLQDQQSRDFSYDSANNRRRQSFLYLLNALNALSQSESHAQDFSQTSNFEDDRDAPTLDEQIQISGAEAFNKFQKRINNLDQELRNFANAARQLGSSVGILSSAFRLRERLASILFLFRENAADLFPRKVSRQSKETLVNPNVMEKRRKGRAKARIWLESSAGGHYNFGVGSASSPTPSLRRSRNVTRPFWDATLDAQFFPENLEVFAADVVAFLNCLNEFPEFRDEAVDTTIRAFEGDLKYWACCLRTYRGQFKYPAVQRYIHDLITETGEHIDRITGTLRMFIEVGIPTIRYAQKHAASNLLTLSTVATFFSAVTATTLQFTYSSTSTLLEKGVNAFWFSSLVFSIAAAVNSLLGLSWEMAMYRSPGHRVPWWVLIWIKRSPLVFLVMSVSCFSAGLVLFTYASGQAKITSIITTVFTAFTSFGLAAVSAWFASERWTFLKYRGQKWLDDVLGERWECALGFWEAVMATRPFVWVAWPFALLWRGMFWFCIGLQIVGELIWRGYIWMTLKMGLRTPTEHNSQVGSLPVDVPSIQADGETSGLTTSVPVRPSLRSRPPSSWKVPRIDPRDLLEVQGSSSTSDSSQGHISPSAHIVNMVPSADQGNGQPKPPITPRDRFAQAVRTVIMLQSFQSRSPLSPNGEQISADIGSSSALTESASPLSPSGSSSATLNTTFNVKVNRQGSEVVNNIRGSRFSHLIPKLKTLQPTQDLMTHSALVSCLQFSPNGKFLATSSWDRTSAIFRVGPQFEARQILAHAHGLVSQVAWSPSGRFLLTKINRFIKVWTEGVCRKSIHRDAAIQAIAWLPGEDAFISVEGSRVVKLDLSGKVLDNYTFNRVLIHDVAITPDSHRLLCVGPILSSPAGLHPSKSRVEKQLLVYNMVTKQVENQTPVLNDVRDITLSRDGLFALVSYQNKAPPQLWKLEMVKDRMDNTHAVARLNLRHTYMPKMPVDFAGHSSFGGKDDHLVVCAGKAGDIYIWDRDSAFLLHHINDQALDGDLTCIAWNGAVDNVFTFATGSHDGSVRVWATTPPECAHETVSVPQRPLVDDYFSYERRANAISGMEGIAVWPFCRSPEPDEDATPLAF</sequence>
<dbReference type="InterPro" id="IPR015943">
    <property type="entry name" value="WD40/YVTN_repeat-like_dom_sf"/>
</dbReference>
<keyword evidence="5" id="KW-0472">Membrane</keyword>
<feature type="transmembrane region" description="Helical" evidence="5">
    <location>
        <begin position="326"/>
        <end position="348"/>
    </location>
</feature>
<feature type="compositionally biased region" description="Low complexity" evidence="4">
    <location>
        <begin position="681"/>
        <end position="693"/>
    </location>
</feature>
<feature type="compositionally biased region" description="Low complexity" evidence="4">
    <location>
        <begin position="570"/>
        <end position="584"/>
    </location>
</feature>
<dbReference type="AlphaFoldDB" id="A0A0C3AZL5"/>
<evidence type="ECO:0000313" key="6">
    <source>
        <dbReference type="EMBL" id="KIM70442.1"/>
    </source>
</evidence>
<keyword evidence="5" id="KW-1133">Transmembrane helix</keyword>
<keyword evidence="7" id="KW-1185">Reference proteome</keyword>
<dbReference type="EMBL" id="KN822004">
    <property type="protein sequence ID" value="KIM70442.1"/>
    <property type="molecule type" value="Genomic_DNA"/>
</dbReference>
<keyword evidence="5" id="KW-0812">Transmembrane</keyword>
<evidence type="ECO:0000256" key="4">
    <source>
        <dbReference type="SAM" id="MobiDB-lite"/>
    </source>
</evidence>
<dbReference type="InterPro" id="IPR051350">
    <property type="entry name" value="WD_repeat-ST_regulator"/>
</dbReference>
<dbReference type="InterPro" id="IPR001680">
    <property type="entry name" value="WD40_rpt"/>
</dbReference>
<evidence type="ECO:0000313" key="7">
    <source>
        <dbReference type="Proteomes" id="UP000053989"/>
    </source>
</evidence>
<dbReference type="STRING" id="1036808.A0A0C3AZL5"/>
<feature type="region of interest" description="Disordered" evidence="4">
    <location>
        <begin position="563"/>
        <end position="591"/>
    </location>
</feature>